<feature type="domain" description="NADP-dependent oxidoreductase" evidence="1">
    <location>
        <begin position="36"/>
        <end position="221"/>
    </location>
</feature>
<keyword evidence="3" id="KW-1185">Reference proteome</keyword>
<accession>A0A841RAX0</accession>
<reference evidence="2 3" key="1">
    <citation type="submission" date="2020-08" db="EMBL/GenBank/DDBJ databases">
        <title>Genomic Encyclopedia of Type Strains, Phase IV (KMG-IV): sequencing the most valuable type-strain genomes for metagenomic binning, comparative biology and taxonomic classification.</title>
        <authorList>
            <person name="Goeker M."/>
        </authorList>
    </citation>
    <scope>NUCLEOTIDE SEQUENCE [LARGE SCALE GENOMIC DNA]</scope>
    <source>
        <strain evidence="2 3">DSM 2461</strain>
    </source>
</reference>
<dbReference type="EMBL" id="JACHGJ010000005">
    <property type="protein sequence ID" value="MBB6481095.1"/>
    <property type="molecule type" value="Genomic_DNA"/>
</dbReference>
<comment type="caution">
    <text evidence="2">The sequence shown here is derived from an EMBL/GenBank/DDBJ whole genome shotgun (WGS) entry which is preliminary data.</text>
</comment>
<dbReference type="PANTHER" id="PTHR43312">
    <property type="entry name" value="D-THREO-ALDOSE 1-DEHYDROGENASE"/>
    <property type="match status" value="1"/>
</dbReference>
<dbReference type="InterPro" id="IPR053135">
    <property type="entry name" value="AKR2_Oxidoreductase"/>
</dbReference>
<evidence type="ECO:0000313" key="2">
    <source>
        <dbReference type="EMBL" id="MBB6481095.1"/>
    </source>
</evidence>
<dbReference type="Proteomes" id="UP000587760">
    <property type="component" value="Unassembled WGS sequence"/>
</dbReference>
<dbReference type="SUPFAM" id="SSF51430">
    <property type="entry name" value="NAD(P)-linked oxidoreductase"/>
    <property type="match status" value="1"/>
</dbReference>
<dbReference type="PANTHER" id="PTHR43312:SF1">
    <property type="entry name" value="NADP-DEPENDENT OXIDOREDUCTASE DOMAIN-CONTAINING PROTEIN"/>
    <property type="match status" value="1"/>
</dbReference>
<organism evidence="2 3">
    <name type="scientific">Spirochaeta isovalerica</name>
    <dbReference type="NCBI Taxonomy" id="150"/>
    <lineage>
        <taxon>Bacteria</taxon>
        <taxon>Pseudomonadati</taxon>
        <taxon>Spirochaetota</taxon>
        <taxon>Spirochaetia</taxon>
        <taxon>Spirochaetales</taxon>
        <taxon>Spirochaetaceae</taxon>
        <taxon>Spirochaeta</taxon>
    </lineage>
</organism>
<sequence>MQFRPYGATGRMVSVLGISTTAFYDEKELSKYSASIYHAFDKGVNYFDSSPFAFGGTGERALAQAIVEMRKTGHPFNLASRTMAVNGDDLLRDLDGSLRRLDVDTIDFYQLWRIFSEEQLTAGGDASLLSGIRKAIDQGLIRHAVISTNMGKQEIAGLGENLPFEGITLGHSGIRLLFNKDMVQSFTGYNMGLAVLNPFGTDFFESRQELFDFILTSENQTFLEASIHFFMSNDYISTIVTKLSTPYQIDQAISAVDHFEHYSREEINSNWKRMREELLTFREKGKSLSPTNIRESSILTDAVDFLLGPKKADQ</sequence>
<dbReference type="Pfam" id="PF00248">
    <property type="entry name" value="Aldo_ket_red"/>
    <property type="match status" value="1"/>
</dbReference>
<name>A0A841RAX0_9SPIO</name>
<dbReference type="Gene3D" id="3.20.20.100">
    <property type="entry name" value="NADP-dependent oxidoreductase domain"/>
    <property type="match status" value="1"/>
</dbReference>
<gene>
    <name evidence="2" type="ORF">HNR50_002768</name>
</gene>
<protein>
    <recommendedName>
        <fullName evidence="1">NADP-dependent oxidoreductase domain-containing protein</fullName>
    </recommendedName>
</protein>
<dbReference type="InterPro" id="IPR036812">
    <property type="entry name" value="NAD(P)_OxRdtase_dom_sf"/>
</dbReference>
<dbReference type="AlphaFoldDB" id="A0A841RAX0"/>
<evidence type="ECO:0000313" key="3">
    <source>
        <dbReference type="Proteomes" id="UP000587760"/>
    </source>
</evidence>
<dbReference type="RefSeq" id="WP_184747340.1">
    <property type="nucleotide sequence ID" value="NZ_JACHGJ010000005.1"/>
</dbReference>
<evidence type="ECO:0000259" key="1">
    <source>
        <dbReference type="Pfam" id="PF00248"/>
    </source>
</evidence>
<proteinExistence type="predicted"/>
<dbReference type="InterPro" id="IPR023210">
    <property type="entry name" value="NADP_OxRdtase_dom"/>
</dbReference>